<feature type="domain" description="MacB-like periplasmic core" evidence="9">
    <location>
        <begin position="45"/>
        <end position="236"/>
    </location>
</feature>
<keyword evidence="3 7" id="KW-0812">Transmembrane</keyword>
<evidence type="ECO:0000313" key="10">
    <source>
        <dbReference type="EMBL" id="OGX89075.1"/>
    </source>
</evidence>
<feature type="transmembrane region" description="Helical" evidence="7">
    <location>
        <begin position="20"/>
        <end position="40"/>
    </location>
</feature>
<dbReference type="PANTHER" id="PTHR30572:SF4">
    <property type="entry name" value="ABC TRANSPORTER PERMEASE YTRF"/>
    <property type="match status" value="1"/>
</dbReference>
<dbReference type="InterPro" id="IPR003838">
    <property type="entry name" value="ABC3_permease_C"/>
</dbReference>
<name>A0A1G1TDX7_9BACT</name>
<dbReference type="Pfam" id="PF02687">
    <property type="entry name" value="FtsX"/>
    <property type="match status" value="1"/>
</dbReference>
<evidence type="ECO:0000259" key="8">
    <source>
        <dbReference type="Pfam" id="PF02687"/>
    </source>
</evidence>
<dbReference type="STRING" id="1908237.BEN47_08065"/>
<dbReference type="InterPro" id="IPR050250">
    <property type="entry name" value="Macrolide_Exporter_MacB"/>
</dbReference>
<dbReference type="EMBL" id="MDZB01000044">
    <property type="protein sequence ID" value="OGX89075.1"/>
    <property type="molecule type" value="Genomic_DNA"/>
</dbReference>
<evidence type="ECO:0000256" key="1">
    <source>
        <dbReference type="ARBA" id="ARBA00004651"/>
    </source>
</evidence>
<dbReference type="PANTHER" id="PTHR30572">
    <property type="entry name" value="MEMBRANE COMPONENT OF TRANSPORTER-RELATED"/>
    <property type="match status" value="1"/>
</dbReference>
<dbReference type="GO" id="GO:0022857">
    <property type="term" value="F:transmembrane transporter activity"/>
    <property type="evidence" value="ECO:0007669"/>
    <property type="project" value="TreeGrafter"/>
</dbReference>
<keyword evidence="11" id="KW-1185">Reference proteome</keyword>
<comment type="subcellular location">
    <subcellularLocation>
        <location evidence="1">Cell membrane</location>
        <topology evidence="1">Multi-pass membrane protein</topology>
    </subcellularLocation>
</comment>
<dbReference type="InterPro" id="IPR025857">
    <property type="entry name" value="MacB_PCD"/>
</dbReference>
<dbReference type="OrthoDB" id="8769057at2"/>
<evidence type="ECO:0000256" key="4">
    <source>
        <dbReference type="ARBA" id="ARBA00022989"/>
    </source>
</evidence>
<accession>A0A1G1TDX7</accession>
<comment type="similarity">
    <text evidence="6">Belongs to the ABC-4 integral membrane protein family.</text>
</comment>
<dbReference type="AlphaFoldDB" id="A0A1G1TDX7"/>
<feature type="transmembrane region" description="Helical" evidence="7">
    <location>
        <begin position="360"/>
        <end position="381"/>
    </location>
</feature>
<evidence type="ECO:0000256" key="6">
    <source>
        <dbReference type="ARBA" id="ARBA00038076"/>
    </source>
</evidence>
<feature type="transmembrane region" description="Helical" evidence="7">
    <location>
        <begin position="273"/>
        <end position="302"/>
    </location>
</feature>
<gene>
    <name evidence="10" type="ORF">BEN47_08065</name>
</gene>
<proteinExistence type="inferred from homology"/>
<reference evidence="10 11" key="1">
    <citation type="submission" date="2016-08" db="EMBL/GenBank/DDBJ databases">
        <title>Hymenobacter coccineus sp. nov., Hymenobacter lapidarius sp. nov. and Hymenobacter glacialis sp. nov., isolated from Antarctic soil.</title>
        <authorList>
            <person name="Sedlacek I."/>
            <person name="Kralova S."/>
            <person name="Kyrova K."/>
            <person name="Maslanova I."/>
            <person name="Stankova E."/>
            <person name="Vrbovska V."/>
            <person name="Nemec M."/>
            <person name="Bartak M."/>
            <person name="Svec P."/>
            <person name="Busse H.-J."/>
            <person name="Pantucek R."/>
        </authorList>
    </citation>
    <scope>NUCLEOTIDE SEQUENCE [LARGE SCALE GENOMIC DNA]</scope>
    <source>
        <strain evidence="10 11">CCM 8643</strain>
    </source>
</reference>
<evidence type="ECO:0000259" key="9">
    <source>
        <dbReference type="Pfam" id="PF12704"/>
    </source>
</evidence>
<dbReference type="Proteomes" id="UP000176294">
    <property type="component" value="Unassembled WGS sequence"/>
</dbReference>
<dbReference type="Pfam" id="PF12704">
    <property type="entry name" value="MacB_PCD"/>
    <property type="match status" value="1"/>
</dbReference>
<evidence type="ECO:0000256" key="3">
    <source>
        <dbReference type="ARBA" id="ARBA00022692"/>
    </source>
</evidence>
<keyword evidence="4 7" id="KW-1133">Transmembrane helix</keyword>
<sequence length="399" mass="44016">MLRHLFTLIWNRKRANMLLISEVFFSFVVLFGVGAVLITIGKNYLAPHGFDYTDVWRLQVRAGQGQQMPRAQLDDVLRQVKALPGVRTVALTSGNMPFIFSTNNSTFGYEGNTALANVYDADDRYTDVMRLHLREGRWFEAADDASNHRPVVISQDLRETLFGKGPALGKIFTWSHHGPEATKPEDEFLVTGVVDNVRTANDFAAAEPGVWKRLLPHDTTSWETANVLVRVAPGQGGELQEKIARTVAGVTRQWTTEVRVMNDDRLSKRRYTLVPVVGLSIMGLFLIVNVALGLFGVLWYNISQRRAEIGLRRAMGATGASISRQFLGEMLVVTTLGVLGGLLLAVQFPLLGAFDLPAQPYMLAIAAATVAVYVITALCAWQPSRLAAGIHPAVALREE</sequence>
<feature type="domain" description="ABC3 transporter permease C-terminal" evidence="8">
    <location>
        <begin position="281"/>
        <end position="392"/>
    </location>
</feature>
<dbReference type="RefSeq" id="WP_070724516.1">
    <property type="nucleotide sequence ID" value="NZ_MDZB01000044.1"/>
</dbReference>
<evidence type="ECO:0000256" key="2">
    <source>
        <dbReference type="ARBA" id="ARBA00022475"/>
    </source>
</evidence>
<evidence type="ECO:0000256" key="7">
    <source>
        <dbReference type="SAM" id="Phobius"/>
    </source>
</evidence>
<protein>
    <submittedName>
        <fullName evidence="10">Uncharacterized protein</fullName>
    </submittedName>
</protein>
<dbReference type="GO" id="GO:0005886">
    <property type="term" value="C:plasma membrane"/>
    <property type="evidence" value="ECO:0007669"/>
    <property type="project" value="UniProtKB-SubCell"/>
</dbReference>
<organism evidence="10 11">
    <name type="scientific">Hymenobacter lapidarius</name>
    <dbReference type="NCBI Taxonomy" id="1908237"/>
    <lineage>
        <taxon>Bacteria</taxon>
        <taxon>Pseudomonadati</taxon>
        <taxon>Bacteroidota</taxon>
        <taxon>Cytophagia</taxon>
        <taxon>Cytophagales</taxon>
        <taxon>Hymenobacteraceae</taxon>
        <taxon>Hymenobacter</taxon>
    </lineage>
</organism>
<feature type="transmembrane region" description="Helical" evidence="7">
    <location>
        <begin position="331"/>
        <end position="354"/>
    </location>
</feature>
<evidence type="ECO:0000256" key="5">
    <source>
        <dbReference type="ARBA" id="ARBA00023136"/>
    </source>
</evidence>
<comment type="caution">
    <text evidence="10">The sequence shown here is derived from an EMBL/GenBank/DDBJ whole genome shotgun (WGS) entry which is preliminary data.</text>
</comment>
<keyword evidence="5 7" id="KW-0472">Membrane</keyword>
<keyword evidence="2" id="KW-1003">Cell membrane</keyword>
<evidence type="ECO:0000313" key="11">
    <source>
        <dbReference type="Proteomes" id="UP000176294"/>
    </source>
</evidence>